<feature type="coiled-coil region" evidence="1">
    <location>
        <begin position="25"/>
        <end position="52"/>
    </location>
</feature>
<accession>A0A1W1WQU6</accession>
<dbReference type="STRING" id="1069081.SAMN05660197_0452"/>
<dbReference type="RefSeq" id="WP_084274957.1">
    <property type="nucleotide sequence ID" value="NZ_AP026671.1"/>
</dbReference>
<feature type="coiled-coil region" evidence="1">
    <location>
        <begin position="210"/>
        <end position="284"/>
    </location>
</feature>
<reference evidence="4" key="1">
    <citation type="submission" date="2017-04" db="EMBL/GenBank/DDBJ databases">
        <authorList>
            <person name="Varghese N."/>
            <person name="Submissions S."/>
        </authorList>
    </citation>
    <scope>NUCLEOTIDE SEQUENCE [LARGE SCALE GENOMIC DNA]</scope>
    <source>
        <strain evidence="4">DSM 16512</strain>
    </source>
</reference>
<evidence type="ECO:0000313" key="4">
    <source>
        <dbReference type="Proteomes" id="UP000192602"/>
    </source>
</evidence>
<keyword evidence="4" id="KW-1185">Reference proteome</keyword>
<evidence type="ECO:0000313" key="3">
    <source>
        <dbReference type="EMBL" id="SMC08688.1"/>
    </source>
</evidence>
<dbReference type="EMBL" id="FWWZ01000001">
    <property type="protein sequence ID" value="SMC08688.1"/>
    <property type="molecule type" value="Genomic_DNA"/>
</dbReference>
<dbReference type="InterPro" id="IPR021236">
    <property type="entry name" value="Uncharacterised_YfdX"/>
</dbReference>
<proteinExistence type="predicted"/>
<dbReference type="Proteomes" id="UP000192602">
    <property type="component" value="Unassembled WGS sequence"/>
</dbReference>
<gene>
    <name evidence="3" type="ORF">SAMN05660197_0452</name>
</gene>
<dbReference type="Pfam" id="PF10938">
    <property type="entry name" value="YfdX"/>
    <property type="match status" value="1"/>
</dbReference>
<feature type="signal peptide" evidence="2">
    <location>
        <begin position="1"/>
        <end position="20"/>
    </location>
</feature>
<dbReference type="AlphaFoldDB" id="A0A1W1WQU6"/>
<feature type="chain" id="PRO_5010727996" evidence="2">
    <location>
        <begin position="21"/>
        <end position="291"/>
    </location>
</feature>
<keyword evidence="2" id="KW-0732">Signal</keyword>
<keyword evidence="1" id="KW-0175">Coiled coil</keyword>
<organism evidence="3 4">
    <name type="scientific">Nitratiruptor tergarcus DSM 16512</name>
    <dbReference type="NCBI Taxonomy" id="1069081"/>
    <lineage>
        <taxon>Bacteria</taxon>
        <taxon>Pseudomonadati</taxon>
        <taxon>Campylobacterota</taxon>
        <taxon>Epsilonproteobacteria</taxon>
        <taxon>Nautiliales</taxon>
        <taxon>Nitratiruptoraceae</taxon>
        <taxon>Nitratiruptor</taxon>
    </lineage>
</organism>
<protein>
    <submittedName>
        <fullName evidence="3">YfdX protein</fullName>
    </submittedName>
</protein>
<dbReference type="OrthoDB" id="1233024at2"/>
<evidence type="ECO:0000256" key="1">
    <source>
        <dbReference type="SAM" id="Coils"/>
    </source>
</evidence>
<name>A0A1W1WQU6_9BACT</name>
<sequence>MKKLLLSCVAAGLLVTGAFASTATKAESNKAVSQAKAKIVKEQKEVKIVNEAVEAVALTNKVLVELDKGQKDEAIKDLEKAIGKLEVVLSAPHAPALIPIDSAIEVVDFPGSVQDIKTALISAKALLAENKVQEARAILDTLRSEIVLKVINLPLASYPAALKLAAKFLHENRVDEAKNVLNQALATFVEVDVVTPIPLLQAIHLVEVAKDAAKKDRKKALDMLKSAKNALKKAEALGYTSDSDTTYKMLEEEIEKIEKEVKGKNSAEKLFEDLIAKLKEFKEKAVKTINK</sequence>
<evidence type="ECO:0000256" key="2">
    <source>
        <dbReference type="SAM" id="SignalP"/>
    </source>
</evidence>